<comment type="caution">
    <text evidence="2">The sequence shown here is derived from an EMBL/GenBank/DDBJ whole genome shotgun (WGS) entry which is preliminary data.</text>
</comment>
<sequence>MEKKLLDIIACPKCKGDLFYDEKKDILICKKCSLAYPVKDGIPILIIEEAKEI</sequence>
<evidence type="ECO:0000256" key="1">
    <source>
        <dbReference type="HAMAP-Rule" id="MF_01187"/>
    </source>
</evidence>
<reference evidence="2" key="1">
    <citation type="journal article" date="2020" name="mSystems">
        <title>Genome- and Community-Level Interaction Insights into Carbon Utilization and Element Cycling Functions of Hydrothermarchaeota in Hydrothermal Sediment.</title>
        <authorList>
            <person name="Zhou Z."/>
            <person name="Liu Y."/>
            <person name="Xu W."/>
            <person name="Pan J."/>
            <person name="Luo Z.H."/>
            <person name="Li M."/>
        </authorList>
    </citation>
    <scope>NUCLEOTIDE SEQUENCE [LARGE SCALE GENOMIC DNA]</scope>
    <source>
        <strain evidence="2">SpSt-780</strain>
    </source>
</reference>
<dbReference type="PANTHER" id="PTHR33505:SF4">
    <property type="entry name" value="PROTEIN PREY, MITOCHONDRIAL"/>
    <property type="match status" value="1"/>
</dbReference>
<dbReference type="Gene3D" id="2.20.25.10">
    <property type="match status" value="1"/>
</dbReference>
<name>A0A7C4U6M9_UNCW3</name>
<proteinExistence type="inferred from homology"/>
<comment type="similarity">
    <text evidence="1">Belongs to the UPF0434 family.</text>
</comment>
<dbReference type="GO" id="GO:0005829">
    <property type="term" value="C:cytosol"/>
    <property type="evidence" value="ECO:0007669"/>
    <property type="project" value="TreeGrafter"/>
</dbReference>
<protein>
    <recommendedName>
        <fullName evidence="1">UPF0434 protein ENV67_02490</fullName>
    </recommendedName>
</protein>
<dbReference type="PANTHER" id="PTHR33505">
    <property type="entry name" value="ZGC:162634"/>
    <property type="match status" value="1"/>
</dbReference>
<organism evidence="2">
    <name type="scientific">candidate division WOR-3 bacterium</name>
    <dbReference type="NCBI Taxonomy" id="2052148"/>
    <lineage>
        <taxon>Bacteria</taxon>
        <taxon>Bacteria division WOR-3</taxon>
    </lineage>
</organism>
<dbReference type="EMBL" id="DTHG01000029">
    <property type="protein sequence ID" value="HGW91396.1"/>
    <property type="molecule type" value="Genomic_DNA"/>
</dbReference>
<dbReference type="SUPFAM" id="SSF158997">
    <property type="entry name" value="Trm112p-like"/>
    <property type="match status" value="1"/>
</dbReference>
<dbReference type="FunFam" id="2.20.25.10:FF:000002">
    <property type="entry name" value="UPF0434 protein YcaR"/>
    <property type="match status" value="1"/>
</dbReference>
<gene>
    <name evidence="2" type="ORF">ENV67_02490</name>
</gene>
<dbReference type="HAMAP" id="MF_01187">
    <property type="entry name" value="UPF0434"/>
    <property type="match status" value="1"/>
</dbReference>
<dbReference type="InterPro" id="IPR005651">
    <property type="entry name" value="Trm112-like"/>
</dbReference>
<dbReference type="AlphaFoldDB" id="A0A7C4U6M9"/>
<accession>A0A7C4U6M9</accession>
<dbReference type="Pfam" id="PF03966">
    <property type="entry name" value="Trm112p"/>
    <property type="match status" value="1"/>
</dbReference>
<evidence type="ECO:0000313" key="2">
    <source>
        <dbReference type="EMBL" id="HGW91396.1"/>
    </source>
</evidence>